<dbReference type="EMBL" id="JAWJWE010000002">
    <property type="protein sequence ID" value="KAK6643286.1"/>
    <property type="molecule type" value="Genomic_DNA"/>
</dbReference>
<feature type="compositionally biased region" description="Basic residues" evidence="8">
    <location>
        <begin position="348"/>
        <end position="367"/>
    </location>
</feature>
<evidence type="ECO:0000256" key="4">
    <source>
        <dbReference type="ARBA" id="ARBA00022771"/>
    </source>
</evidence>
<evidence type="ECO:0000256" key="8">
    <source>
        <dbReference type="SAM" id="MobiDB-lite"/>
    </source>
</evidence>
<evidence type="ECO:0000313" key="10">
    <source>
        <dbReference type="EMBL" id="KAK6623908.1"/>
    </source>
</evidence>
<feature type="domain" description="C2H2-type" evidence="9">
    <location>
        <begin position="411"/>
        <end position="438"/>
    </location>
</feature>
<keyword evidence="3" id="KW-0677">Repeat</keyword>
<dbReference type="InterPro" id="IPR036236">
    <property type="entry name" value="Znf_C2H2_sf"/>
</dbReference>
<dbReference type="AlphaFoldDB" id="A0AAN8XNR2"/>
<evidence type="ECO:0000256" key="7">
    <source>
        <dbReference type="PROSITE-ProRule" id="PRU00042"/>
    </source>
</evidence>
<evidence type="ECO:0000256" key="1">
    <source>
        <dbReference type="ARBA" id="ARBA00004123"/>
    </source>
</evidence>
<keyword evidence="4 7" id="KW-0863">Zinc-finger</keyword>
<dbReference type="GO" id="GO:0005634">
    <property type="term" value="C:nucleus"/>
    <property type="evidence" value="ECO:0007669"/>
    <property type="project" value="UniProtKB-SubCell"/>
</dbReference>
<dbReference type="PANTHER" id="PTHR23226:SF416">
    <property type="entry name" value="FI01424P"/>
    <property type="match status" value="1"/>
</dbReference>
<gene>
    <name evidence="11" type="ORF">RUM43_004791</name>
    <name evidence="10" type="ORF">RUM44_010764</name>
</gene>
<feature type="region of interest" description="Disordered" evidence="8">
    <location>
        <begin position="153"/>
        <end position="198"/>
    </location>
</feature>
<dbReference type="Gene3D" id="3.30.160.60">
    <property type="entry name" value="Classic Zinc Finger"/>
    <property type="match status" value="3"/>
</dbReference>
<dbReference type="PROSITE" id="PS50157">
    <property type="entry name" value="ZINC_FINGER_C2H2_2"/>
    <property type="match status" value="4"/>
</dbReference>
<evidence type="ECO:0000313" key="13">
    <source>
        <dbReference type="Proteomes" id="UP001372834"/>
    </source>
</evidence>
<protein>
    <recommendedName>
        <fullName evidence="9">C2H2-type domain-containing protein</fullName>
    </recommendedName>
</protein>
<dbReference type="GO" id="GO:0008270">
    <property type="term" value="F:zinc ion binding"/>
    <property type="evidence" value="ECO:0007669"/>
    <property type="project" value="UniProtKB-KW"/>
</dbReference>
<name>A0AAN8XNR2_POLSC</name>
<proteinExistence type="predicted"/>
<evidence type="ECO:0000256" key="2">
    <source>
        <dbReference type="ARBA" id="ARBA00022723"/>
    </source>
</evidence>
<dbReference type="FunFam" id="3.30.160.60:FF:000340">
    <property type="entry name" value="zinc finger protein 473 isoform X1"/>
    <property type="match status" value="1"/>
</dbReference>
<reference evidence="11 13" key="1">
    <citation type="submission" date="2023-10" db="EMBL/GenBank/DDBJ databases">
        <title>Genomes of two closely related lineages of the louse Polyplax serrata with different host specificities.</title>
        <authorList>
            <person name="Martinu J."/>
            <person name="Tarabai H."/>
            <person name="Stefka J."/>
            <person name="Hypsa V."/>
        </authorList>
    </citation>
    <scope>NUCLEOTIDE SEQUENCE [LARGE SCALE GENOMIC DNA]</scope>
    <source>
        <strain evidence="10">98ZLc_SE</strain>
        <strain evidence="11">HR10_N</strain>
    </source>
</reference>
<dbReference type="PROSITE" id="PS00028">
    <property type="entry name" value="ZINC_FINGER_C2H2_1"/>
    <property type="match status" value="4"/>
</dbReference>
<accession>A0AAN8XNR2</accession>
<dbReference type="Proteomes" id="UP001359485">
    <property type="component" value="Unassembled WGS sequence"/>
</dbReference>
<dbReference type="SMART" id="SM00355">
    <property type="entry name" value="ZnF_C2H2"/>
    <property type="match status" value="4"/>
</dbReference>
<sequence>MNFSPFGTFSQTIPGAGMHHFTTAKFAQNITPGGQVLGVISSGEGGVHYLRPVDNGYNNQSGPQLITLPITVSGKPDSNQTPQTIQIQVVNPNAPTINPNATNTNAPKYVMPIQIQGFPQGAATVLTLAYNQAVPGEPLQLQLQPQIEIASNESEAETNNNNNNNNNNINNNNNNSNNNNNNGNCNNNSSSHNNNNSVQTDETLALDEKSQDSNVDAYPVAMVANQMLIKNESDVDNKSTQTNSEKCKESKADGSEEDDVNAENEFLSSTLTPNWQSLATPGSAVADYLSKIPANTLPLSLHHFLRFSAETIKREQGIESSPLSCDYSESYQNGVEEQLDLEIDANGKTKKRKRPVKKKPPRPKKPRPGQVHIATALDGTTLFCCPECHMAYPEKELLEQHLVGHKIERRFICDICGAGLKRKEHLERHKLGHNPERPFVCQVCMKGFKRKEHLNLHSVIHSGEKTEICSECGKGFYRKDHLRKHAKSHITKKIKEAAQAQAQTILEAQAQAQAQLAQHTHFSIPIPNMPGVSVIPLNRGVLGSEEHTPSAVVSIKTEIQDEELPNLSMQEPQPQVTISATNAGTQNSEGIRDSRIK</sequence>
<feature type="region of interest" description="Disordered" evidence="8">
    <location>
        <begin position="232"/>
        <end position="261"/>
    </location>
</feature>
<evidence type="ECO:0000256" key="6">
    <source>
        <dbReference type="ARBA" id="ARBA00023242"/>
    </source>
</evidence>
<dbReference type="InterPro" id="IPR013087">
    <property type="entry name" value="Znf_C2H2_type"/>
</dbReference>
<feature type="domain" description="C2H2-type" evidence="9">
    <location>
        <begin position="439"/>
        <end position="466"/>
    </location>
</feature>
<keyword evidence="5" id="KW-0862">Zinc</keyword>
<organism evidence="11 13">
    <name type="scientific">Polyplax serrata</name>
    <name type="common">Common mouse louse</name>
    <dbReference type="NCBI Taxonomy" id="468196"/>
    <lineage>
        <taxon>Eukaryota</taxon>
        <taxon>Metazoa</taxon>
        <taxon>Ecdysozoa</taxon>
        <taxon>Arthropoda</taxon>
        <taxon>Hexapoda</taxon>
        <taxon>Insecta</taxon>
        <taxon>Pterygota</taxon>
        <taxon>Neoptera</taxon>
        <taxon>Paraneoptera</taxon>
        <taxon>Psocodea</taxon>
        <taxon>Troctomorpha</taxon>
        <taxon>Phthiraptera</taxon>
        <taxon>Anoplura</taxon>
        <taxon>Polyplacidae</taxon>
        <taxon>Polyplax</taxon>
    </lineage>
</organism>
<feature type="domain" description="C2H2-type" evidence="9">
    <location>
        <begin position="467"/>
        <end position="494"/>
    </location>
</feature>
<evidence type="ECO:0000256" key="5">
    <source>
        <dbReference type="ARBA" id="ARBA00022833"/>
    </source>
</evidence>
<keyword evidence="6" id="KW-0539">Nucleus</keyword>
<evidence type="ECO:0000256" key="3">
    <source>
        <dbReference type="ARBA" id="ARBA00022737"/>
    </source>
</evidence>
<feature type="compositionally biased region" description="Polar residues" evidence="8">
    <location>
        <begin position="567"/>
        <end position="589"/>
    </location>
</feature>
<dbReference type="Proteomes" id="UP001372834">
    <property type="component" value="Unassembled WGS sequence"/>
</dbReference>
<feature type="compositionally biased region" description="Basic and acidic residues" evidence="8">
    <location>
        <begin position="245"/>
        <end position="254"/>
    </location>
</feature>
<evidence type="ECO:0000313" key="12">
    <source>
        <dbReference type="Proteomes" id="UP001359485"/>
    </source>
</evidence>
<dbReference type="SUPFAM" id="SSF57667">
    <property type="entry name" value="beta-beta-alpha zinc fingers"/>
    <property type="match status" value="3"/>
</dbReference>
<evidence type="ECO:0000259" key="9">
    <source>
        <dbReference type="PROSITE" id="PS50157"/>
    </source>
</evidence>
<feature type="compositionally biased region" description="Low complexity" evidence="8">
    <location>
        <begin position="159"/>
        <end position="197"/>
    </location>
</feature>
<feature type="domain" description="C2H2-type" evidence="9">
    <location>
        <begin position="383"/>
        <end position="410"/>
    </location>
</feature>
<comment type="subcellular location">
    <subcellularLocation>
        <location evidence="1">Nucleus</location>
    </subcellularLocation>
</comment>
<keyword evidence="2" id="KW-0479">Metal-binding</keyword>
<dbReference type="GO" id="GO:0000981">
    <property type="term" value="F:DNA-binding transcription factor activity, RNA polymerase II-specific"/>
    <property type="evidence" value="ECO:0007669"/>
    <property type="project" value="TreeGrafter"/>
</dbReference>
<comment type="caution">
    <text evidence="11">The sequence shown here is derived from an EMBL/GenBank/DDBJ whole genome shotgun (WGS) entry which is preliminary data.</text>
</comment>
<keyword evidence="12" id="KW-1185">Reference proteome</keyword>
<dbReference type="EMBL" id="JAWJWF010000046">
    <property type="protein sequence ID" value="KAK6623908.1"/>
    <property type="molecule type" value="Genomic_DNA"/>
</dbReference>
<dbReference type="PANTHER" id="PTHR23226">
    <property type="entry name" value="ZINC FINGER AND SCAN DOMAIN-CONTAINING"/>
    <property type="match status" value="1"/>
</dbReference>
<dbReference type="GO" id="GO:0000978">
    <property type="term" value="F:RNA polymerase II cis-regulatory region sequence-specific DNA binding"/>
    <property type="evidence" value="ECO:0007669"/>
    <property type="project" value="TreeGrafter"/>
</dbReference>
<dbReference type="Pfam" id="PF00096">
    <property type="entry name" value="zf-C2H2"/>
    <property type="match status" value="2"/>
</dbReference>
<feature type="region of interest" description="Disordered" evidence="8">
    <location>
        <begin position="338"/>
        <end position="370"/>
    </location>
</feature>
<evidence type="ECO:0000313" key="11">
    <source>
        <dbReference type="EMBL" id="KAK6643286.1"/>
    </source>
</evidence>
<feature type="region of interest" description="Disordered" evidence="8">
    <location>
        <begin position="565"/>
        <end position="597"/>
    </location>
</feature>